<dbReference type="PANTHER" id="PTHR36566">
    <property type="entry name" value="NICKEL INSERTION PROTEIN-RELATED"/>
    <property type="match status" value="1"/>
</dbReference>
<comment type="similarity">
    <text evidence="2">Belongs to the LarC family.</text>
</comment>
<proteinExistence type="inferred from homology"/>
<dbReference type="Proteomes" id="UP000461880">
    <property type="component" value="Unassembled WGS sequence"/>
</dbReference>
<accession>A0A7X2NTF9</accession>
<comment type="function">
    <text evidence="2">Involved in the biosynthesis of a nickel-pincer cofactor ((SCS)Ni(II) pincer complex). Binds Ni(2+), and functions in nickel delivery to pyridinium-3,5-bisthiocarboxylic acid mononucleotide (P2TMN), to form the mature cofactor. Is thus probably required for the activation of nickel-pincer cofactor-dependent enzymes.</text>
</comment>
<evidence type="ECO:0000256" key="3">
    <source>
        <dbReference type="SAM" id="MobiDB-lite"/>
    </source>
</evidence>
<protein>
    <recommendedName>
        <fullName evidence="2">Pyridinium-3,5-bisthiocarboxylic acid mononucleotide nickel insertion protein</fullName>
        <shortName evidence="2">P2TMN nickel insertion protein</shortName>
        <ecNumber evidence="2">4.99.1.12</ecNumber>
    </recommendedName>
    <alternativeName>
        <fullName evidence="2">Nickel-pincer cofactor biosynthesis protein LarC</fullName>
    </alternativeName>
</protein>
<comment type="caution">
    <text evidence="4">The sequence shown here is derived from an EMBL/GenBank/DDBJ whole genome shotgun (WGS) entry which is preliminary data.</text>
</comment>
<dbReference type="GO" id="GO:0016829">
    <property type="term" value="F:lyase activity"/>
    <property type="evidence" value="ECO:0007669"/>
    <property type="project" value="UniProtKB-UniRule"/>
</dbReference>
<dbReference type="GO" id="GO:0016151">
    <property type="term" value="F:nickel cation binding"/>
    <property type="evidence" value="ECO:0007669"/>
    <property type="project" value="UniProtKB-UniRule"/>
</dbReference>
<evidence type="ECO:0000256" key="1">
    <source>
        <dbReference type="ARBA" id="ARBA00022596"/>
    </source>
</evidence>
<sequence length="404" mass="45253">MKTLYLECNMGAAGDMLAGALLDLLSEQEQNEILNQLNSLGLEGVSVSLESSTKCGIAGKHFHVLVNGEEEKSHDVHDHSDHDHHNEAQEHHHASMESIEDTVRSFPLRDEVKDNVMKVYQLIAEAESHAHQMPVSEIHFHEVGMKDAIMDITAVCLLMHTIHAEQVIISPINTGYGEVRCMHGIVPVPAPAAEYLLRGIPTYSMEKFRGELCTPTGAALLKAFASSFGSRPIMTIEQTGYGMGEKDFEAANCVRAFLGEDQTESRNQKIEKLETNIDDMTGEEIGFAMERLFEAGARDVFITPIFMKKNRPAYLLSVLCLPKDEETILQCIFRYTTTLGVRYQLMDRAVLKRSQEKIFVKDGTIRKKNASGYGIEKSKMEYDDVAEIARKNGKTLWEVKDEAE</sequence>
<dbReference type="Gene3D" id="3.30.70.1380">
    <property type="entry name" value="Transcriptional regulatory protein pf0864 domain like"/>
    <property type="match status" value="1"/>
</dbReference>
<name>A0A7X2NTF9_9FIRM</name>
<organism evidence="4 5">
    <name type="scientific">Stecheria intestinalis</name>
    <dbReference type="NCBI Taxonomy" id="2606630"/>
    <lineage>
        <taxon>Bacteria</taxon>
        <taxon>Bacillati</taxon>
        <taxon>Bacillota</taxon>
        <taxon>Erysipelotrichia</taxon>
        <taxon>Erysipelotrichales</taxon>
        <taxon>Erysipelotrichaceae</taxon>
        <taxon>Stecheria</taxon>
    </lineage>
</organism>
<dbReference type="InterPro" id="IPR002822">
    <property type="entry name" value="Ni_insertion"/>
</dbReference>
<dbReference type="RefSeq" id="WP_154505434.1">
    <property type="nucleotide sequence ID" value="NZ_VUMN01000026.1"/>
</dbReference>
<dbReference type="NCBIfam" id="TIGR00299">
    <property type="entry name" value="nickel pincer cofactor biosynthesis protein LarC"/>
    <property type="match status" value="1"/>
</dbReference>
<evidence type="ECO:0000313" key="5">
    <source>
        <dbReference type="Proteomes" id="UP000461880"/>
    </source>
</evidence>
<dbReference type="EC" id="4.99.1.12" evidence="2"/>
<dbReference type="Pfam" id="PF01969">
    <property type="entry name" value="Ni_insertion"/>
    <property type="match status" value="1"/>
</dbReference>
<gene>
    <name evidence="2 4" type="primary">larC</name>
    <name evidence="4" type="ORF">FYJ51_10110</name>
</gene>
<reference evidence="4 5" key="1">
    <citation type="submission" date="2019-08" db="EMBL/GenBank/DDBJ databases">
        <title>In-depth cultivation of the pig gut microbiome towards novel bacterial diversity and tailored functional studies.</title>
        <authorList>
            <person name="Wylensek D."/>
            <person name="Hitch T.C.A."/>
            <person name="Clavel T."/>
        </authorList>
    </citation>
    <scope>NUCLEOTIDE SEQUENCE [LARGE SCALE GENOMIC DNA]</scope>
    <source>
        <strain evidence="4 5">Oil+RF-744-GAM-WT-6</strain>
    </source>
</reference>
<dbReference type="EMBL" id="VUMN01000026">
    <property type="protein sequence ID" value="MSS59249.1"/>
    <property type="molecule type" value="Genomic_DNA"/>
</dbReference>
<dbReference type="HAMAP" id="MF_01074">
    <property type="entry name" value="LarC"/>
    <property type="match status" value="1"/>
</dbReference>
<dbReference type="PANTHER" id="PTHR36566:SF1">
    <property type="entry name" value="PYRIDINIUM-3,5-BISTHIOCARBOXYLIC ACID MONONUCLEOTIDE NICKEL INSERTION PROTEIN"/>
    <property type="match status" value="1"/>
</dbReference>
<comment type="catalytic activity">
    <reaction evidence="2">
        <text>Ni(II)-pyridinium-3,5-bisthiocarboxylate mononucleotide = pyridinium-3,5-bisthiocarboxylate mononucleotide + Ni(2+)</text>
        <dbReference type="Rhea" id="RHEA:54784"/>
        <dbReference type="ChEBI" id="CHEBI:49786"/>
        <dbReference type="ChEBI" id="CHEBI:137372"/>
        <dbReference type="ChEBI" id="CHEBI:137373"/>
        <dbReference type="EC" id="4.99.1.12"/>
    </reaction>
</comment>
<feature type="region of interest" description="Disordered" evidence="3">
    <location>
        <begin position="71"/>
        <end position="100"/>
    </location>
</feature>
<keyword evidence="1 2" id="KW-0533">Nickel</keyword>
<keyword evidence="5" id="KW-1185">Reference proteome</keyword>
<evidence type="ECO:0000313" key="4">
    <source>
        <dbReference type="EMBL" id="MSS59249.1"/>
    </source>
</evidence>
<keyword evidence="2" id="KW-0456">Lyase</keyword>
<dbReference type="GO" id="GO:0051604">
    <property type="term" value="P:protein maturation"/>
    <property type="evidence" value="ECO:0007669"/>
    <property type="project" value="UniProtKB-UniRule"/>
</dbReference>
<dbReference type="AlphaFoldDB" id="A0A7X2NTF9"/>
<evidence type="ECO:0000256" key="2">
    <source>
        <dbReference type="HAMAP-Rule" id="MF_01074"/>
    </source>
</evidence>